<name>A0A1T2L9K8_9GAMM</name>
<dbReference type="Pfam" id="PF04023">
    <property type="entry name" value="FeoA"/>
    <property type="match status" value="1"/>
</dbReference>
<evidence type="ECO:0000313" key="4">
    <source>
        <dbReference type="Proteomes" id="UP000190198"/>
    </source>
</evidence>
<comment type="caution">
    <text evidence="3">The sequence shown here is derived from an EMBL/GenBank/DDBJ whole genome shotgun (WGS) entry which is preliminary data.</text>
</comment>
<dbReference type="RefSeq" id="WP_135568044.1">
    <property type="nucleotide sequence ID" value="NZ_MPRK01000052.1"/>
</dbReference>
<accession>A0A1T2L9K8</accession>
<dbReference type="SMART" id="SM00899">
    <property type="entry name" value="FeoA"/>
    <property type="match status" value="1"/>
</dbReference>
<sequence length="71" mass="7666">MTSQPLNSIPVGHKVRLNAIQGGRQLTRRLLALGISLGSEFEVINHRDHGVVVAREQNRVALGSGIASKQI</sequence>
<feature type="domain" description="Ferrous iron transporter FeoA-like" evidence="2">
    <location>
        <begin position="4"/>
        <end position="71"/>
    </location>
</feature>
<evidence type="ECO:0000259" key="2">
    <source>
        <dbReference type="SMART" id="SM00899"/>
    </source>
</evidence>
<evidence type="ECO:0000256" key="1">
    <source>
        <dbReference type="ARBA" id="ARBA00023004"/>
    </source>
</evidence>
<dbReference type="Proteomes" id="UP000190198">
    <property type="component" value="Unassembled WGS sequence"/>
</dbReference>
<dbReference type="GO" id="GO:0046914">
    <property type="term" value="F:transition metal ion binding"/>
    <property type="evidence" value="ECO:0007669"/>
    <property type="project" value="InterPro"/>
</dbReference>
<organism evidence="3 4">
    <name type="scientific">Solemya elarraichensis gill symbiont</name>
    <dbReference type="NCBI Taxonomy" id="1918949"/>
    <lineage>
        <taxon>Bacteria</taxon>
        <taxon>Pseudomonadati</taxon>
        <taxon>Pseudomonadota</taxon>
        <taxon>Gammaproteobacteria</taxon>
        <taxon>sulfur-oxidizing symbionts</taxon>
    </lineage>
</organism>
<dbReference type="InterPro" id="IPR008988">
    <property type="entry name" value="Transcriptional_repressor_C"/>
</dbReference>
<dbReference type="OrthoDB" id="7065837at2"/>
<keyword evidence="4" id="KW-1185">Reference proteome</keyword>
<reference evidence="3 4" key="1">
    <citation type="submission" date="2016-11" db="EMBL/GenBank/DDBJ databases">
        <title>Mixed transmission modes and dynamic genome evolution in an obligate animal-bacterial symbiosis.</title>
        <authorList>
            <person name="Russell S.L."/>
            <person name="Corbett-Detig R.B."/>
            <person name="Cavanaugh C.M."/>
        </authorList>
    </citation>
    <scope>NUCLEOTIDE SEQUENCE [LARGE SCALE GENOMIC DNA]</scope>
    <source>
        <strain evidence="3">Sp-SM6</strain>
    </source>
</reference>
<dbReference type="InterPro" id="IPR038157">
    <property type="entry name" value="FeoA_core_dom"/>
</dbReference>
<keyword evidence="1" id="KW-0408">Iron</keyword>
<feature type="non-terminal residue" evidence="3">
    <location>
        <position position="71"/>
    </location>
</feature>
<dbReference type="InterPro" id="IPR007167">
    <property type="entry name" value="Fe-transptr_FeoA-like"/>
</dbReference>
<proteinExistence type="predicted"/>
<dbReference type="SUPFAM" id="SSF50037">
    <property type="entry name" value="C-terminal domain of transcriptional repressors"/>
    <property type="match status" value="1"/>
</dbReference>
<dbReference type="Gene3D" id="2.30.30.90">
    <property type="match status" value="1"/>
</dbReference>
<gene>
    <name evidence="3" type="ORF">BOW52_04070</name>
</gene>
<dbReference type="AlphaFoldDB" id="A0A1T2L9K8"/>
<dbReference type="EMBL" id="MPRK01000052">
    <property type="protein sequence ID" value="OOZ41787.1"/>
    <property type="molecule type" value="Genomic_DNA"/>
</dbReference>
<protein>
    <submittedName>
        <fullName evidence="3">Ferrous iron transport protein A</fullName>
    </submittedName>
</protein>
<evidence type="ECO:0000313" key="3">
    <source>
        <dbReference type="EMBL" id="OOZ41787.1"/>
    </source>
</evidence>